<dbReference type="GO" id="GO:0000049">
    <property type="term" value="F:tRNA binding"/>
    <property type="evidence" value="ECO:0007669"/>
    <property type="project" value="InterPro"/>
</dbReference>
<dbReference type="EMBL" id="DSYK01000639">
    <property type="protein sequence ID" value="HGS22724.1"/>
    <property type="molecule type" value="Genomic_DNA"/>
</dbReference>
<dbReference type="Gene3D" id="3.30.930.10">
    <property type="entry name" value="Bira Bifunctional Protein, Domain 2"/>
    <property type="match status" value="1"/>
</dbReference>
<sequence>MLTDAQVQSALTTKKFGILDADWQVVPDGEDEPSQQAAELVRFALGQLRGSVTRILLNALDALAHGYSVQEINYSLCEQDPWRGRVIWQSIKSKPPRLFRLEIDEYRNLKSLYLRMPGGQEQPLPAEKFVLYAYNSRYESPYGRSDLRSAYKHWWAKQLLLKFWLLSLEKFGAPVRAIFPGRCFRYEAIDPSHENTFYQCEGLLVDKDISVANLIAVMKALLGEIFHRDVAVRLRPGAMPVGCTHRCRAPALSPAGGSGYPFPSRPI</sequence>
<name>A0A7C4PLY3_9CHLR</name>
<dbReference type="AlphaFoldDB" id="A0A7C4PLY3"/>
<dbReference type="GO" id="GO:0006412">
    <property type="term" value="P:translation"/>
    <property type="evidence" value="ECO:0007669"/>
    <property type="project" value="UniProtKB-KW"/>
</dbReference>
<proteinExistence type="predicted"/>
<dbReference type="InterPro" id="IPR009279">
    <property type="entry name" value="Portal_Mu"/>
</dbReference>
<comment type="caution">
    <text evidence="1">The sequence shown here is derived from an EMBL/GenBank/DDBJ whole genome shotgun (WGS) entry which is preliminary data.</text>
</comment>
<dbReference type="GO" id="GO:0005524">
    <property type="term" value="F:ATP binding"/>
    <property type="evidence" value="ECO:0007669"/>
    <property type="project" value="UniProtKB-KW"/>
</dbReference>
<gene>
    <name evidence="1" type="ORF">ENT37_12785</name>
</gene>
<organism evidence="1">
    <name type="scientific">Anaerolinea thermolimosa</name>
    <dbReference type="NCBI Taxonomy" id="229919"/>
    <lineage>
        <taxon>Bacteria</taxon>
        <taxon>Bacillati</taxon>
        <taxon>Chloroflexota</taxon>
        <taxon>Anaerolineae</taxon>
        <taxon>Anaerolineales</taxon>
        <taxon>Anaerolineaceae</taxon>
        <taxon>Anaerolinea</taxon>
    </lineage>
</organism>
<dbReference type="GO" id="GO:0043039">
    <property type="term" value="P:tRNA aminoacylation"/>
    <property type="evidence" value="ECO:0007669"/>
    <property type="project" value="InterPro"/>
</dbReference>
<reference evidence="1" key="1">
    <citation type="journal article" date="2020" name="mSystems">
        <title>Genome- and Community-Level Interaction Insights into Carbon Utilization and Element Cycling Functions of Hydrothermarchaeota in Hydrothermal Sediment.</title>
        <authorList>
            <person name="Zhou Z."/>
            <person name="Liu Y."/>
            <person name="Xu W."/>
            <person name="Pan J."/>
            <person name="Luo Z.H."/>
            <person name="Li M."/>
        </authorList>
    </citation>
    <scope>NUCLEOTIDE SEQUENCE [LARGE SCALE GENOMIC DNA]</scope>
    <source>
        <strain evidence="1">SpSt-573</strain>
    </source>
</reference>
<accession>A0A7C4PLY3</accession>
<protein>
    <submittedName>
        <fullName evidence="1">DUF935 family protein</fullName>
    </submittedName>
</protein>
<evidence type="ECO:0000313" key="1">
    <source>
        <dbReference type="EMBL" id="HGS22724.1"/>
    </source>
</evidence>
<dbReference type="SUPFAM" id="SSF55681">
    <property type="entry name" value="Class II aaRS and biotin synthetases"/>
    <property type="match status" value="1"/>
</dbReference>
<dbReference type="InterPro" id="IPR045864">
    <property type="entry name" value="aa-tRNA-synth_II/BPL/LPL"/>
</dbReference>
<dbReference type="GO" id="GO:0004812">
    <property type="term" value="F:aminoacyl-tRNA ligase activity"/>
    <property type="evidence" value="ECO:0007669"/>
    <property type="project" value="UniProtKB-KW"/>
</dbReference>
<dbReference type="Pfam" id="PF06074">
    <property type="entry name" value="Portal_Mu"/>
    <property type="match status" value="1"/>
</dbReference>